<feature type="region of interest" description="Disordered" evidence="1">
    <location>
        <begin position="169"/>
        <end position="249"/>
    </location>
</feature>
<feature type="compositionally biased region" description="Basic and acidic residues" evidence="1">
    <location>
        <begin position="181"/>
        <end position="194"/>
    </location>
</feature>
<accession>A0AAN8FTA9</accession>
<feature type="compositionally biased region" description="Polar residues" evidence="1">
    <location>
        <begin position="304"/>
        <end position="337"/>
    </location>
</feature>
<keyword evidence="2" id="KW-0472">Membrane</keyword>
<feature type="region of interest" description="Disordered" evidence="1">
    <location>
        <begin position="277"/>
        <end position="397"/>
    </location>
</feature>
<reference evidence="3 4" key="1">
    <citation type="submission" date="2019-10" db="EMBL/GenBank/DDBJ databases">
        <title>Assembly and Annotation for the nematode Trichostrongylus colubriformis.</title>
        <authorList>
            <person name="Martin J."/>
        </authorList>
    </citation>
    <scope>NUCLEOTIDE SEQUENCE [LARGE SCALE GENOMIC DNA]</scope>
    <source>
        <strain evidence="3">G859</strain>
        <tissue evidence="3">Whole worm</tissue>
    </source>
</reference>
<feature type="transmembrane region" description="Helical" evidence="2">
    <location>
        <begin position="43"/>
        <end position="68"/>
    </location>
</feature>
<evidence type="ECO:0000313" key="4">
    <source>
        <dbReference type="Proteomes" id="UP001331761"/>
    </source>
</evidence>
<protein>
    <submittedName>
        <fullName evidence="3">Uncharacterized protein</fullName>
    </submittedName>
</protein>
<evidence type="ECO:0000313" key="3">
    <source>
        <dbReference type="EMBL" id="KAK5975478.1"/>
    </source>
</evidence>
<keyword evidence="4" id="KW-1185">Reference proteome</keyword>
<feature type="compositionally biased region" description="Basic and acidic residues" evidence="1">
    <location>
        <begin position="380"/>
        <end position="391"/>
    </location>
</feature>
<evidence type="ECO:0000256" key="1">
    <source>
        <dbReference type="SAM" id="MobiDB-lite"/>
    </source>
</evidence>
<gene>
    <name evidence="3" type="ORF">GCK32_003884</name>
</gene>
<keyword evidence="2" id="KW-0812">Transmembrane</keyword>
<sequence>SYELLDLTRSWTSKVLSGRKPGEDQATPPPFEEKNYELNQLSLVQIVILLQFTVSIALTIFAVVGTAINQPVGLMLLLALLQFLITVPGFAFYFTKKPAHFFAYLVLQAITGGSEVIWFIYSVISNTYTVITVLVLLLLICVQTAALLSATVLRHVNINLNDELPAKLKRRSRRRRRRSKDSRTSTESRKHSSGDHFVSQETLEGQKASKGEEGSSPPSPHRRRTSKDLEQGPDESTRPMKPGVLERRSRIREESVRHFNEGRERIRELAQQLRLKERLGRTHSDPSLNAKKDEEESKEGAKKSFSTESSTQNKTSQATAWSAASLSGQQPSRQELSSAARKAQEPPRDAASGSVRSALSRTLSTPRRTSSTPRGTPTSQKKDVHPHDLRQPRLNKSKTTNSYVKFVQVFRSVVYQSTSLMETLSLIK</sequence>
<comment type="caution">
    <text evidence="3">The sequence shown here is derived from an EMBL/GenBank/DDBJ whole genome shotgun (WGS) entry which is preliminary data.</text>
</comment>
<dbReference type="Proteomes" id="UP001331761">
    <property type="component" value="Unassembled WGS sequence"/>
</dbReference>
<feature type="transmembrane region" description="Helical" evidence="2">
    <location>
        <begin position="101"/>
        <end position="121"/>
    </location>
</feature>
<feature type="compositionally biased region" description="Low complexity" evidence="1">
    <location>
        <begin position="356"/>
        <end position="379"/>
    </location>
</feature>
<dbReference type="EMBL" id="WIXE01012990">
    <property type="protein sequence ID" value="KAK5975478.1"/>
    <property type="molecule type" value="Genomic_DNA"/>
</dbReference>
<keyword evidence="2" id="KW-1133">Transmembrane helix</keyword>
<organism evidence="3 4">
    <name type="scientific">Trichostrongylus colubriformis</name>
    <name type="common">Black scour worm</name>
    <dbReference type="NCBI Taxonomy" id="6319"/>
    <lineage>
        <taxon>Eukaryota</taxon>
        <taxon>Metazoa</taxon>
        <taxon>Ecdysozoa</taxon>
        <taxon>Nematoda</taxon>
        <taxon>Chromadorea</taxon>
        <taxon>Rhabditida</taxon>
        <taxon>Rhabditina</taxon>
        <taxon>Rhabditomorpha</taxon>
        <taxon>Strongyloidea</taxon>
        <taxon>Trichostrongylidae</taxon>
        <taxon>Trichostrongylus</taxon>
    </lineage>
</organism>
<feature type="compositionally biased region" description="Basic and acidic residues" evidence="1">
    <location>
        <begin position="226"/>
        <end position="249"/>
    </location>
</feature>
<feature type="compositionally biased region" description="Basic and acidic residues" evidence="1">
    <location>
        <begin position="277"/>
        <end position="302"/>
    </location>
</feature>
<evidence type="ECO:0000256" key="2">
    <source>
        <dbReference type="SAM" id="Phobius"/>
    </source>
</evidence>
<feature type="transmembrane region" description="Helical" evidence="2">
    <location>
        <begin position="127"/>
        <end position="148"/>
    </location>
</feature>
<feature type="transmembrane region" description="Helical" evidence="2">
    <location>
        <begin position="74"/>
        <end position="94"/>
    </location>
</feature>
<dbReference type="AlphaFoldDB" id="A0AAN8FTA9"/>
<proteinExistence type="predicted"/>
<name>A0AAN8FTA9_TRICO</name>
<feature type="compositionally biased region" description="Basic residues" evidence="1">
    <location>
        <begin position="169"/>
        <end position="180"/>
    </location>
</feature>
<feature type="non-terminal residue" evidence="3">
    <location>
        <position position="1"/>
    </location>
</feature>